<evidence type="ECO:0000256" key="1">
    <source>
        <dbReference type="ARBA" id="ARBA00022603"/>
    </source>
</evidence>
<dbReference type="RefSeq" id="WP_344432925.1">
    <property type="nucleotide sequence ID" value="NZ_BAAASL010000002.1"/>
</dbReference>
<dbReference type="PIRSF" id="PIRSF028177">
    <property type="entry name" value="Polyketide_synth_Omtfrase_TcmP"/>
    <property type="match status" value="1"/>
</dbReference>
<dbReference type="Proteomes" id="UP001500886">
    <property type="component" value="Unassembled WGS sequence"/>
</dbReference>
<dbReference type="SUPFAM" id="SSF53335">
    <property type="entry name" value="S-adenosyl-L-methionine-dependent methyltransferases"/>
    <property type="match status" value="1"/>
</dbReference>
<reference evidence="3 4" key="1">
    <citation type="journal article" date="2019" name="Int. J. Syst. Evol. Microbiol.">
        <title>The Global Catalogue of Microorganisms (GCM) 10K type strain sequencing project: providing services to taxonomists for standard genome sequencing and annotation.</title>
        <authorList>
            <consortium name="The Broad Institute Genomics Platform"/>
            <consortium name="The Broad Institute Genome Sequencing Center for Infectious Disease"/>
            <person name="Wu L."/>
            <person name="Ma J."/>
        </authorList>
    </citation>
    <scope>NUCLEOTIDE SEQUENCE [LARGE SCALE GENOMIC DNA]</scope>
    <source>
        <strain evidence="3 4">JCM 4542</strain>
    </source>
</reference>
<name>A0ABN3TL16_9ACTN</name>
<sequence length="273" mass="30353">MRREKVALHGAPETMLATLYGRALDSRAAHPVLGDAEAARTVRLIDYDFRRTGVTRTGAAVIALRARVLDEWTIAFLSRHPAATVLHLACGLDGRVRRVAPGPAVCWVDVDYPEVTAVRERLLRPPAGGDYRLIGSSVTDGDWLRQVPADRPTAVVFEGLSMYLHKADGERLIRNLTARFPRGELFFDAFTTFGIRLEGLIPPVRRAGATLHWAVDDPREPQAWHEGLRCLDVVRLCEAPGAERLPPAGRLGLWVTARTPGLRDAWRLLRYAF</sequence>
<keyword evidence="4" id="KW-1185">Reference proteome</keyword>
<evidence type="ECO:0000313" key="3">
    <source>
        <dbReference type="EMBL" id="GAA2708391.1"/>
    </source>
</evidence>
<dbReference type="InterPro" id="IPR029063">
    <property type="entry name" value="SAM-dependent_MTases_sf"/>
</dbReference>
<comment type="caution">
    <text evidence="3">The sequence shown here is derived from an EMBL/GenBank/DDBJ whole genome shotgun (WGS) entry which is preliminary data.</text>
</comment>
<keyword evidence="1 3" id="KW-0489">Methyltransferase</keyword>
<accession>A0ABN3TL16</accession>
<dbReference type="Pfam" id="PF04072">
    <property type="entry name" value="LCM"/>
    <property type="match status" value="1"/>
</dbReference>
<dbReference type="EMBL" id="BAAASL010000002">
    <property type="protein sequence ID" value="GAA2708391.1"/>
    <property type="molecule type" value="Genomic_DNA"/>
</dbReference>
<dbReference type="InterPro" id="IPR016874">
    <property type="entry name" value="TcmP-like"/>
</dbReference>
<protein>
    <submittedName>
        <fullName evidence="3">Class I SAM-dependent methyltransferase</fullName>
    </submittedName>
</protein>
<dbReference type="PANTHER" id="PTHR43619:SF2">
    <property type="entry name" value="S-ADENOSYL-L-METHIONINE-DEPENDENT METHYLTRANSFERASES SUPERFAMILY PROTEIN"/>
    <property type="match status" value="1"/>
</dbReference>
<gene>
    <name evidence="3" type="ORF">GCM10010315_04680</name>
</gene>
<dbReference type="PANTHER" id="PTHR43619">
    <property type="entry name" value="S-ADENOSYL-L-METHIONINE-DEPENDENT METHYLTRANSFERASE YKTD-RELATED"/>
    <property type="match status" value="1"/>
</dbReference>
<organism evidence="3 4">
    <name type="scientific">Streptomyces luteosporeus</name>
    <dbReference type="NCBI Taxonomy" id="173856"/>
    <lineage>
        <taxon>Bacteria</taxon>
        <taxon>Bacillati</taxon>
        <taxon>Actinomycetota</taxon>
        <taxon>Actinomycetes</taxon>
        <taxon>Kitasatosporales</taxon>
        <taxon>Streptomycetaceae</taxon>
        <taxon>Streptomyces</taxon>
    </lineage>
</organism>
<dbReference type="GO" id="GO:0008168">
    <property type="term" value="F:methyltransferase activity"/>
    <property type="evidence" value="ECO:0007669"/>
    <property type="project" value="UniProtKB-KW"/>
</dbReference>
<evidence type="ECO:0000313" key="4">
    <source>
        <dbReference type="Proteomes" id="UP001500886"/>
    </source>
</evidence>
<proteinExistence type="predicted"/>
<keyword evidence="2" id="KW-0808">Transferase</keyword>
<dbReference type="InterPro" id="IPR007213">
    <property type="entry name" value="Ppm1/Ppm2/Tcmp"/>
</dbReference>
<dbReference type="Gene3D" id="3.40.50.150">
    <property type="entry name" value="Vaccinia Virus protein VP39"/>
    <property type="match status" value="1"/>
</dbReference>
<dbReference type="GO" id="GO:0032259">
    <property type="term" value="P:methylation"/>
    <property type="evidence" value="ECO:0007669"/>
    <property type="project" value="UniProtKB-KW"/>
</dbReference>
<evidence type="ECO:0000256" key="2">
    <source>
        <dbReference type="ARBA" id="ARBA00022679"/>
    </source>
</evidence>